<dbReference type="InterPro" id="IPR000858">
    <property type="entry name" value="S_locus_glycoprot_dom"/>
</dbReference>
<proteinExistence type="predicted"/>
<evidence type="ECO:0000256" key="9">
    <source>
        <dbReference type="ARBA" id="ARBA00022777"/>
    </source>
</evidence>
<keyword evidence="5" id="KW-0808">Transferase</keyword>
<dbReference type="CDD" id="cd00028">
    <property type="entry name" value="B_lectin"/>
    <property type="match status" value="2"/>
</dbReference>
<keyword evidence="6" id="KW-0812">Transmembrane</keyword>
<evidence type="ECO:0000256" key="16">
    <source>
        <dbReference type="ARBA" id="ARBA00048679"/>
    </source>
</evidence>
<keyword evidence="14" id="KW-0325">Glycoprotein</keyword>
<keyword evidence="18" id="KW-1185">Reference proteome</keyword>
<evidence type="ECO:0000256" key="5">
    <source>
        <dbReference type="ARBA" id="ARBA00022679"/>
    </source>
</evidence>
<evidence type="ECO:0000256" key="1">
    <source>
        <dbReference type="ARBA" id="ARBA00004251"/>
    </source>
</evidence>
<dbReference type="GO" id="GO:0004674">
    <property type="term" value="F:protein serine/threonine kinase activity"/>
    <property type="evidence" value="ECO:0000318"/>
    <property type="project" value="GO_Central"/>
</dbReference>
<keyword evidence="7" id="KW-0732">Signal</keyword>
<dbReference type="PANTHER" id="PTHR27002">
    <property type="entry name" value="RECEPTOR-LIKE SERINE/THREONINE-PROTEIN KINASE SD1-8"/>
    <property type="match status" value="1"/>
</dbReference>
<evidence type="ECO:0000256" key="17">
    <source>
        <dbReference type="PROSITE-ProRule" id="PRU10141"/>
    </source>
</evidence>
<dbReference type="FunFam" id="1.10.510.10:FF:000467">
    <property type="entry name" value="Liguleless narrow1"/>
    <property type="match status" value="1"/>
</dbReference>
<evidence type="ECO:0000313" key="18">
    <source>
        <dbReference type="Proteomes" id="UP000790787"/>
    </source>
</evidence>
<evidence type="ECO:0000256" key="6">
    <source>
        <dbReference type="ARBA" id="ARBA00022692"/>
    </source>
</evidence>
<dbReference type="PROSITE" id="PS00107">
    <property type="entry name" value="PROTEIN_KINASE_ATP"/>
    <property type="match status" value="1"/>
</dbReference>
<dbReference type="OMA" id="MDDAYGE"/>
<evidence type="ECO:0000256" key="3">
    <source>
        <dbReference type="ARBA" id="ARBA00022475"/>
    </source>
</evidence>
<dbReference type="FunFam" id="1.10.510.10:FF:000060">
    <property type="entry name" value="G-type lectin S-receptor-like serine/threonine-protein kinase"/>
    <property type="match status" value="1"/>
</dbReference>
<dbReference type="FunFam" id="3.30.200.20:FF:000195">
    <property type="entry name" value="G-type lectin S-receptor-like serine/threonine-protein kinase"/>
    <property type="match status" value="2"/>
</dbReference>
<evidence type="ECO:0000256" key="11">
    <source>
        <dbReference type="ARBA" id="ARBA00022989"/>
    </source>
</evidence>
<evidence type="ECO:0000256" key="7">
    <source>
        <dbReference type="ARBA" id="ARBA00022729"/>
    </source>
</evidence>
<evidence type="ECO:0000256" key="15">
    <source>
        <dbReference type="ARBA" id="ARBA00047899"/>
    </source>
</evidence>
<dbReference type="FunFam" id="2.90.10.10:FF:000001">
    <property type="entry name" value="G-type lectin S-receptor-like serine/threonine-protein kinase"/>
    <property type="match status" value="2"/>
</dbReference>
<dbReference type="SMART" id="SM00220">
    <property type="entry name" value="S_TKc"/>
    <property type="match status" value="2"/>
</dbReference>
<dbReference type="InterPro" id="IPR001480">
    <property type="entry name" value="Bulb-type_lectin_dom"/>
</dbReference>
<organism evidence="18 19">
    <name type="scientific">Nicotiana tabacum</name>
    <name type="common">Common tobacco</name>
    <dbReference type="NCBI Taxonomy" id="4097"/>
    <lineage>
        <taxon>Eukaryota</taxon>
        <taxon>Viridiplantae</taxon>
        <taxon>Streptophyta</taxon>
        <taxon>Embryophyta</taxon>
        <taxon>Tracheophyta</taxon>
        <taxon>Spermatophyta</taxon>
        <taxon>Magnoliopsida</taxon>
        <taxon>eudicotyledons</taxon>
        <taxon>Gunneridae</taxon>
        <taxon>Pentapetalae</taxon>
        <taxon>asterids</taxon>
        <taxon>lamiids</taxon>
        <taxon>Solanales</taxon>
        <taxon>Solanaceae</taxon>
        <taxon>Nicotianoideae</taxon>
        <taxon>Nicotianeae</taxon>
        <taxon>Nicotiana</taxon>
    </lineage>
</organism>
<dbReference type="CDD" id="cd14066">
    <property type="entry name" value="STKc_IRAK"/>
    <property type="match status" value="2"/>
</dbReference>
<dbReference type="Pfam" id="PF11883">
    <property type="entry name" value="DUF3403"/>
    <property type="match status" value="1"/>
</dbReference>
<sequence length="1657" mass="187016">MKLSTRKILLFRVVLVLVFYIANASDTISTNKSLQDSETLVSNDKRFIFGFFSPENSTNRYVGIMFNIQSSTVVWVANRDNPLQDSSGSVTISEDGNLVILNAQKKSIWSSNISTAVRNSTAQLLDNGNLELKDSSSGMVLWESFRDPSDSFLQYMKIGVDKSTNTTNLLKSWKSPSDPSAGSFSAGIQPETVPQIYIWKNGRLPHWRSGPWNKQIFIGIPDMTSFYLNGFDLVNDNKGTAYLSFLYANQAEIAYFTLNSTGFLHQKYLDPKKNDWEVTWESQVSECDFYGKCGPFGSCDPRSSPICSCLDGFKPKSEEEWRKGNWTGGCLRKSMLESERNNSNIEQGKQDWFLKLQSMKVPDLAIWVPFADEDCYKGCLRNNSCIAYSYYIGIGCMHWEEILLDVQKFSTGGADLFVRLSYTELDQKRDMKVAIGIIVPVGSIVLAIFGYFSCKYLAKHRAMRKKSELLLRESLPNFYKESLVTDDINQAKFEELLVYNFDILASATDNFHLSSKLGQGGFGPVYKGKLPEGKEIAVKRLSQSSGQGLEEFMNEVVVISKLQHRNLVKLLGCCTERGEKMLVYEYMPKRSLDAYLFGSNPEEKEFLDWSKRVIIIEGIGRGLLYLHRDSRLKIIHRDLKASNILLDEQLNPKISDFGMARIFPGNQDQANTERVVGTYGYMAPEYAMEGRFSEKSDVYSFGVLLLEIISGRRNTSFHQDDCALSLLACAWKCWNENNIVELVDPKIIDMQFEREILRCAHVGLLCVQEYAEDRPNVSVVLSMLTSEISDLPSPKQPAFTTRPSCSKKESSKTQGSVNTVSITIMEGLMKLSCKKIFLWHAVLVLFFHIANALSDTISINQSLSGSETLVSKNNIFILGFFSPENSTNRYVGIMFNTQSQSVVWVANRDSPLQDSSGRITISEGGNLVILNAQKKSIWSSNISTAVRNTTAQLSDTGNLVLKDSSSGRTLWESFSDLSDSFLQYMKLGSDKSTNTTNLLKSWRSPLDPSDGSFSAGIQPETIPQIFIWKNGLPHWRSGPWNKQIFIGVPEMTSFYFSGFELVNDNMGTAYFSYTYSDQDDGMLYLVLNSTGFLQQKELYDRKNDWTVTWATPANECDFYGKCGPYGSCDPNSSPICTCLQGFKPKSQEEWGKGNWTNGCIRKTALENERNNSNIEQGKQDWFLRLQSMKVPDSAIWVSLDEEDCESGCLRNFSCIAYSYYIGIGCMHWEGILLDVQKFSTGGADLFIRLSYTELDQKKDIKVAIGIVVPVGSIVLAIFGYFSCKYLAKHRARKKKSELLLRESLPNFYKESMVTDDINQAKFEELPLYNFDMLANATDNFHLSSKLGHGGFGTVYKGQLPEGQEIAVKRLSQSSGQGLEEFMNEVVVISKLQHRNLVRLLGCCIERGEKMLVYEFMPKRSLDAYIFGSHLEAEDFLDWSKRAIIIEGIGRGLLYLHRDSRLRIIHRDLKASNILLDEYLNPKISDFGMARIFSGNQDQANTSRVVGTYGYMAPEYAMEGRFSEKLDVYSFGVLLLEIISGRRNTSFHQDDCAISLLAYAWKRWNENKIVELVDPKIIDLQLEKEILRCVHVGLLCVQKYAEDRPNVSTVLSMLTREIADLPSPKQPAFTTGPSCSNKDSCRTQGSVNTVSITTMEGR</sequence>
<evidence type="ECO:0000256" key="13">
    <source>
        <dbReference type="ARBA" id="ARBA00023157"/>
    </source>
</evidence>
<dbReference type="GO" id="GO:0006955">
    <property type="term" value="P:immune response"/>
    <property type="evidence" value="ECO:0000318"/>
    <property type="project" value="GO_Central"/>
</dbReference>
<reference evidence="19" key="2">
    <citation type="submission" date="2025-08" db="UniProtKB">
        <authorList>
            <consortium name="RefSeq"/>
        </authorList>
    </citation>
    <scope>IDENTIFICATION</scope>
</reference>
<gene>
    <name evidence="19" type="primary">LOC107772540</name>
</gene>
<evidence type="ECO:0000256" key="4">
    <source>
        <dbReference type="ARBA" id="ARBA00022527"/>
    </source>
</evidence>
<keyword evidence="9" id="KW-0418">Kinase</keyword>
<dbReference type="Proteomes" id="UP000790787">
    <property type="component" value="Chromosome 3"/>
</dbReference>
<dbReference type="GO" id="GO:0005524">
    <property type="term" value="F:ATP binding"/>
    <property type="evidence" value="ECO:0007669"/>
    <property type="project" value="UniProtKB-UniRule"/>
</dbReference>
<dbReference type="PROSITE" id="PS00108">
    <property type="entry name" value="PROTEIN_KINASE_ST"/>
    <property type="match status" value="2"/>
</dbReference>
<dbReference type="KEGG" id="nta:107772540"/>
<evidence type="ECO:0000256" key="14">
    <source>
        <dbReference type="ARBA" id="ARBA00023180"/>
    </source>
</evidence>
<dbReference type="SUPFAM" id="SSF56112">
    <property type="entry name" value="Protein kinase-like (PK-like)"/>
    <property type="match status" value="2"/>
</dbReference>
<dbReference type="InterPro" id="IPR001245">
    <property type="entry name" value="Ser-Thr/Tyr_kinase_cat_dom"/>
</dbReference>
<dbReference type="Pfam" id="PF08276">
    <property type="entry name" value="PAN_2"/>
    <property type="match status" value="2"/>
</dbReference>
<dbReference type="InterPro" id="IPR017441">
    <property type="entry name" value="Protein_kinase_ATP_BS"/>
</dbReference>
<dbReference type="OrthoDB" id="1934880at2759"/>
<dbReference type="PROSITE" id="PS50927">
    <property type="entry name" value="BULB_LECTIN"/>
    <property type="match status" value="2"/>
</dbReference>
<evidence type="ECO:0000256" key="8">
    <source>
        <dbReference type="ARBA" id="ARBA00022741"/>
    </source>
</evidence>
<dbReference type="Pfam" id="PF01453">
    <property type="entry name" value="B_lectin"/>
    <property type="match status" value="2"/>
</dbReference>
<keyword evidence="13" id="KW-1015">Disulfide bond</keyword>
<dbReference type="InterPro" id="IPR003609">
    <property type="entry name" value="Pan_app"/>
</dbReference>
<dbReference type="Gene3D" id="2.90.10.10">
    <property type="entry name" value="Bulb-type lectin domain"/>
    <property type="match status" value="2"/>
</dbReference>
<dbReference type="CDD" id="cd01098">
    <property type="entry name" value="PAN_AP_plant"/>
    <property type="match status" value="2"/>
</dbReference>
<dbReference type="Pfam" id="PF07714">
    <property type="entry name" value="PK_Tyr_Ser-Thr"/>
    <property type="match status" value="2"/>
</dbReference>
<dbReference type="PROSITE" id="PS50948">
    <property type="entry name" value="PAN"/>
    <property type="match status" value="2"/>
</dbReference>
<dbReference type="InterPro" id="IPR000719">
    <property type="entry name" value="Prot_kinase_dom"/>
</dbReference>
<keyword evidence="4" id="KW-0723">Serine/threonine-protein kinase</keyword>
<dbReference type="InterPro" id="IPR011009">
    <property type="entry name" value="Kinase-like_dom_sf"/>
</dbReference>
<dbReference type="PROSITE" id="PS50011">
    <property type="entry name" value="PROTEIN_KINASE_DOM"/>
    <property type="match status" value="2"/>
</dbReference>
<dbReference type="SMART" id="SM00473">
    <property type="entry name" value="PAN_AP"/>
    <property type="match status" value="2"/>
</dbReference>
<keyword evidence="3" id="KW-1003">Cell membrane</keyword>
<dbReference type="Gene3D" id="3.30.200.20">
    <property type="entry name" value="Phosphorylase Kinase, domain 1"/>
    <property type="match status" value="2"/>
</dbReference>
<dbReference type="GO" id="GO:0005886">
    <property type="term" value="C:plasma membrane"/>
    <property type="evidence" value="ECO:0000318"/>
    <property type="project" value="GO_Central"/>
</dbReference>
<dbReference type="GeneID" id="107772540"/>
<comment type="catalytic activity">
    <reaction evidence="15">
        <text>L-threonyl-[protein] + ATP = O-phospho-L-threonyl-[protein] + ADP + H(+)</text>
        <dbReference type="Rhea" id="RHEA:46608"/>
        <dbReference type="Rhea" id="RHEA-COMP:11060"/>
        <dbReference type="Rhea" id="RHEA-COMP:11605"/>
        <dbReference type="ChEBI" id="CHEBI:15378"/>
        <dbReference type="ChEBI" id="CHEBI:30013"/>
        <dbReference type="ChEBI" id="CHEBI:30616"/>
        <dbReference type="ChEBI" id="CHEBI:61977"/>
        <dbReference type="ChEBI" id="CHEBI:456216"/>
        <dbReference type="EC" id="2.7.11.1"/>
    </reaction>
</comment>
<keyword evidence="12" id="KW-0472">Membrane</keyword>
<dbReference type="InterPro" id="IPR036426">
    <property type="entry name" value="Bulb-type_lectin_dom_sf"/>
</dbReference>
<evidence type="ECO:0000313" key="19">
    <source>
        <dbReference type="RefSeq" id="XP_016447527.1"/>
    </source>
</evidence>
<name>A0A1S3Y6I1_TOBAC</name>
<dbReference type="GO" id="GO:0007165">
    <property type="term" value="P:signal transduction"/>
    <property type="evidence" value="ECO:0000318"/>
    <property type="project" value="GO_Central"/>
</dbReference>
<dbReference type="PaxDb" id="4097-A0A1S3Y6I1"/>
<evidence type="ECO:0000256" key="12">
    <source>
        <dbReference type="ARBA" id="ARBA00023136"/>
    </source>
</evidence>
<reference evidence="18" key="1">
    <citation type="journal article" date="2014" name="Nat. Commun.">
        <title>The tobacco genome sequence and its comparison with those of tomato and potato.</title>
        <authorList>
            <person name="Sierro N."/>
            <person name="Battey J.N."/>
            <person name="Ouadi S."/>
            <person name="Bakaher N."/>
            <person name="Bovet L."/>
            <person name="Willig A."/>
            <person name="Goepfert S."/>
            <person name="Peitsch M.C."/>
            <person name="Ivanov N.V."/>
        </authorList>
    </citation>
    <scope>NUCLEOTIDE SEQUENCE [LARGE SCALE GENOMIC DNA]</scope>
</reference>
<dbReference type="RefSeq" id="XP_016447527.1">
    <property type="nucleotide sequence ID" value="XM_016592041.1"/>
</dbReference>
<keyword evidence="11" id="KW-1133">Transmembrane helix</keyword>
<dbReference type="InterPro" id="IPR021820">
    <property type="entry name" value="S-locus_recpt_kinase_C"/>
</dbReference>
<dbReference type="SMR" id="A0A1S3Y6I1"/>
<keyword evidence="10 17" id="KW-0067">ATP-binding</keyword>
<dbReference type="PANTHER" id="PTHR27002:SF1082">
    <property type="entry name" value="OS06G0693000 PROTEIN"/>
    <property type="match status" value="1"/>
</dbReference>
<dbReference type="SMART" id="SM00108">
    <property type="entry name" value="B_lectin"/>
    <property type="match status" value="2"/>
</dbReference>
<comment type="catalytic activity">
    <reaction evidence="16">
        <text>L-seryl-[protein] + ATP = O-phospho-L-seryl-[protein] + ADP + H(+)</text>
        <dbReference type="Rhea" id="RHEA:17989"/>
        <dbReference type="Rhea" id="RHEA-COMP:9863"/>
        <dbReference type="Rhea" id="RHEA-COMP:11604"/>
        <dbReference type="ChEBI" id="CHEBI:15378"/>
        <dbReference type="ChEBI" id="CHEBI:29999"/>
        <dbReference type="ChEBI" id="CHEBI:30616"/>
        <dbReference type="ChEBI" id="CHEBI:83421"/>
        <dbReference type="ChEBI" id="CHEBI:456216"/>
        <dbReference type="EC" id="2.7.11.1"/>
    </reaction>
</comment>
<evidence type="ECO:0000256" key="2">
    <source>
        <dbReference type="ARBA" id="ARBA00012513"/>
    </source>
</evidence>
<comment type="subcellular location">
    <subcellularLocation>
        <location evidence="1">Cell membrane</location>
        <topology evidence="1">Single-pass type I membrane protein</topology>
    </subcellularLocation>
</comment>
<dbReference type="InterPro" id="IPR008271">
    <property type="entry name" value="Ser/Thr_kinase_AS"/>
</dbReference>
<dbReference type="Gene3D" id="1.10.510.10">
    <property type="entry name" value="Transferase(Phosphotransferase) domain 1"/>
    <property type="match status" value="2"/>
</dbReference>
<dbReference type="EC" id="2.7.11.1" evidence="2"/>
<evidence type="ECO:0000256" key="10">
    <source>
        <dbReference type="ARBA" id="ARBA00022840"/>
    </source>
</evidence>
<dbReference type="SUPFAM" id="SSF51110">
    <property type="entry name" value="alpha-D-mannose-specific plant lectins"/>
    <property type="match status" value="2"/>
</dbReference>
<keyword evidence="8 17" id="KW-0547">Nucleotide-binding</keyword>
<protein>
    <recommendedName>
        <fullName evidence="2">non-specific serine/threonine protein kinase</fullName>
        <ecNumber evidence="2">2.7.11.1</ecNumber>
    </recommendedName>
</protein>
<accession>A0A1S3Y6I1</accession>
<dbReference type="Pfam" id="PF00954">
    <property type="entry name" value="S_locus_glycop"/>
    <property type="match status" value="2"/>
</dbReference>
<dbReference type="GO" id="GO:0048544">
    <property type="term" value="P:recognition of pollen"/>
    <property type="evidence" value="ECO:0007669"/>
    <property type="project" value="InterPro"/>
</dbReference>